<protein>
    <submittedName>
        <fullName evidence="1">Uncharacterized protein</fullName>
    </submittedName>
</protein>
<comment type="caution">
    <text evidence="1">The sequence shown here is derived from an EMBL/GenBank/DDBJ whole genome shotgun (WGS) entry which is preliminary data.</text>
</comment>
<dbReference type="Proteomes" id="UP001058974">
    <property type="component" value="Chromosome 2"/>
</dbReference>
<accession>A0A9D5B8Q2</accession>
<reference evidence="1 2" key="1">
    <citation type="journal article" date="2022" name="Nat. Genet.">
        <title>Improved pea reference genome and pan-genome highlight genomic features and evolutionary characteristics.</title>
        <authorList>
            <person name="Yang T."/>
            <person name="Liu R."/>
            <person name="Luo Y."/>
            <person name="Hu S."/>
            <person name="Wang D."/>
            <person name="Wang C."/>
            <person name="Pandey M.K."/>
            <person name="Ge S."/>
            <person name="Xu Q."/>
            <person name="Li N."/>
            <person name="Li G."/>
            <person name="Huang Y."/>
            <person name="Saxena R.K."/>
            <person name="Ji Y."/>
            <person name="Li M."/>
            <person name="Yan X."/>
            <person name="He Y."/>
            <person name="Liu Y."/>
            <person name="Wang X."/>
            <person name="Xiang C."/>
            <person name="Varshney R.K."/>
            <person name="Ding H."/>
            <person name="Gao S."/>
            <person name="Zong X."/>
        </authorList>
    </citation>
    <scope>NUCLEOTIDE SEQUENCE [LARGE SCALE GENOMIC DNA]</scope>
    <source>
        <strain evidence="1 2">cv. Zhongwan 6</strain>
    </source>
</reference>
<evidence type="ECO:0000313" key="2">
    <source>
        <dbReference type="Proteomes" id="UP001058974"/>
    </source>
</evidence>
<keyword evidence="2" id="KW-1185">Reference proteome</keyword>
<dbReference type="Gramene" id="Psat02G0100700-T1">
    <property type="protein sequence ID" value="KAI5433986.1"/>
    <property type="gene ID" value="KIW84_021007"/>
</dbReference>
<organism evidence="1 2">
    <name type="scientific">Pisum sativum</name>
    <name type="common">Garden pea</name>
    <name type="synonym">Lathyrus oleraceus</name>
    <dbReference type="NCBI Taxonomy" id="3888"/>
    <lineage>
        <taxon>Eukaryota</taxon>
        <taxon>Viridiplantae</taxon>
        <taxon>Streptophyta</taxon>
        <taxon>Embryophyta</taxon>
        <taxon>Tracheophyta</taxon>
        <taxon>Spermatophyta</taxon>
        <taxon>Magnoliopsida</taxon>
        <taxon>eudicotyledons</taxon>
        <taxon>Gunneridae</taxon>
        <taxon>Pentapetalae</taxon>
        <taxon>rosids</taxon>
        <taxon>fabids</taxon>
        <taxon>Fabales</taxon>
        <taxon>Fabaceae</taxon>
        <taxon>Papilionoideae</taxon>
        <taxon>50 kb inversion clade</taxon>
        <taxon>NPAAA clade</taxon>
        <taxon>Hologalegina</taxon>
        <taxon>IRL clade</taxon>
        <taxon>Fabeae</taxon>
        <taxon>Lathyrus</taxon>
    </lineage>
</organism>
<sequence length="277" mass="31867">MSMRIDKGEALRLLCGATSCNEQPRDFLRIAGGFESFMVCGPIVTATFVCPWSNSWKVFKVGRIWNVLWPEEVVRSEKEKEKLRVVNDESVVSKVQKERGEDPIFISKRNGRVVSYVELVEWNCKKLKRVKQGREEVEPVGKRYEAISEDIDWVYNGLVDRIRNDVTVPEKERCSRKSRNRKIVSSVLDLKRVARLSNKYRYAFIHSLKGRTKKKTSSGSLRSLSKEKNGISLSVRSKVSSLNEDWKNWMALHGKPQEVVDDVCEVVTSIRLKVKGD</sequence>
<proteinExistence type="predicted"/>
<evidence type="ECO:0000313" key="1">
    <source>
        <dbReference type="EMBL" id="KAI5433986.1"/>
    </source>
</evidence>
<gene>
    <name evidence="1" type="ORF">KIW84_021007</name>
</gene>
<dbReference type="AlphaFoldDB" id="A0A9D5B8Q2"/>
<dbReference type="EMBL" id="JAMSHJ010000002">
    <property type="protein sequence ID" value="KAI5433986.1"/>
    <property type="molecule type" value="Genomic_DNA"/>
</dbReference>
<name>A0A9D5B8Q2_PEA</name>